<evidence type="ECO:0000256" key="3">
    <source>
        <dbReference type="ARBA" id="ARBA00012438"/>
    </source>
</evidence>
<evidence type="ECO:0000259" key="11">
    <source>
        <dbReference type="PROSITE" id="PS50109"/>
    </source>
</evidence>
<keyword evidence="14" id="KW-1185">Reference proteome</keyword>
<dbReference type="InterPro" id="IPR001789">
    <property type="entry name" value="Sig_transdc_resp-reg_receiver"/>
</dbReference>
<dbReference type="SUPFAM" id="SSF55874">
    <property type="entry name" value="ATPase domain of HSP90 chaperone/DNA topoisomerase II/histidine kinase"/>
    <property type="match status" value="1"/>
</dbReference>
<dbReference type="InterPro" id="IPR004358">
    <property type="entry name" value="Sig_transdc_His_kin-like_C"/>
</dbReference>
<dbReference type="PROSITE" id="PS50109">
    <property type="entry name" value="HIS_KIN"/>
    <property type="match status" value="1"/>
</dbReference>
<name>A0A1H5TVZ0_9FIRM</name>
<protein>
    <recommendedName>
        <fullName evidence="9">Circadian input-output histidine kinase CikA</fullName>
        <ecNumber evidence="3">2.7.13.3</ecNumber>
    </recommendedName>
    <alternativeName>
        <fullName evidence="4">Stage 0 sporulation protein A homolog</fullName>
    </alternativeName>
</protein>
<proteinExistence type="inferred from homology"/>
<evidence type="ECO:0000259" key="12">
    <source>
        <dbReference type="PROSITE" id="PS50110"/>
    </source>
</evidence>
<evidence type="ECO:0000256" key="4">
    <source>
        <dbReference type="ARBA" id="ARBA00018672"/>
    </source>
</evidence>
<evidence type="ECO:0000313" key="14">
    <source>
        <dbReference type="Proteomes" id="UP000236726"/>
    </source>
</evidence>
<dbReference type="PRINTS" id="PR00344">
    <property type="entry name" value="BCTRLSENSOR"/>
</dbReference>
<reference evidence="13 14" key="1">
    <citation type="submission" date="2016-10" db="EMBL/GenBank/DDBJ databases">
        <authorList>
            <person name="de Groot N.N."/>
        </authorList>
    </citation>
    <scope>NUCLEOTIDE SEQUENCE [LARGE SCALE GENOMIC DNA]</scope>
    <source>
        <strain evidence="13 14">D15d</strain>
    </source>
</reference>
<dbReference type="Pfam" id="PF00512">
    <property type="entry name" value="HisKA"/>
    <property type="match status" value="1"/>
</dbReference>
<dbReference type="GO" id="GO:0000155">
    <property type="term" value="F:phosphorelay sensor kinase activity"/>
    <property type="evidence" value="ECO:0007669"/>
    <property type="project" value="InterPro"/>
</dbReference>
<dbReference type="PANTHER" id="PTHR45339">
    <property type="entry name" value="HYBRID SIGNAL TRANSDUCTION HISTIDINE KINASE J"/>
    <property type="match status" value="1"/>
</dbReference>
<evidence type="ECO:0000256" key="2">
    <source>
        <dbReference type="ARBA" id="ARBA00006402"/>
    </source>
</evidence>
<dbReference type="EMBL" id="FNUL01000005">
    <property type="protein sequence ID" value="SEF66939.1"/>
    <property type="molecule type" value="Genomic_DNA"/>
</dbReference>
<dbReference type="FunFam" id="3.30.565.10:FF:000010">
    <property type="entry name" value="Sensor histidine kinase RcsC"/>
    <property type="match status" value="1"/>
</dbReference>
<dbReference type="InterPro" id="IPR036890">
    <property type="entry name" value="HATPase_C_sf"/>
</dbReference>
<dbReference type="SMART" id="SM00388">
    <property type="entry name" value="HisKA"/>
    <property type="match status" value="1"/>
</dbReference>
<evidence type="ECO:0000256" key="10">
    <source>
        <dbReference type="PROSITE-ProRule" id="PRU00169"/>
    </source>
</evidence>
<keyword evidence="6 13" id="KW-0808">Transferase</keyword>
<keyword evidence="5 10" id="KW-0597">Phosphoprotein</keyword>
<dbReference type="SMART" id="SM00387">
    <property type="entry name" value="HATPase_c"/>
    <property type="match status" value="1"/>
</dbReference>
<evidence type="ECO:0000256" key="6">
    <source>
        <dbReference type="ARBA" id="ARBA00022777"/>
    </source>
</evidence>
<dbReference type="SMART" id="SM00448">
    <property type="entry name" value="REC"/>
    <property type="match status" value="1"/>
</dbReference>
<feature type="modified residue" description="4-aspartylphosphate" evidence="10">
    <location>
        <position position="641"/>
    </location>
</feature>
<evidence type="ECO:0000256" key="8">
    <source>
        <dbReference type="ARBA" id="ARBA00024867"/>
    </source>
</evidence>
<dbReference type="Pfam" id="PF00072">
    <property type="entry name" value="Response_reg"/>
    <property type="match status" value="1"/>
</dbReference>
<dbReference type="AlphaFoldDB" id="A0A1H5TVZ0"/>
<feature type="modified residue" description="4-aspartylphosphate" evidence="10">
    <location>
        <position position="780"/>
    </location>
</feature>
<dbReference type="Gene3D" id="1.10.287.130">
    <property type="match status" value="1"/>
</dbReference>
<sequence length="815" mass="92770">MVGLILFIIVKYANDRALESNRALVASFEKMTITTEQIIDNYLEDEQHLCDIWSNYINNLADAGNPMTMEEAVSYIRKVKISSEISGHLIYIDDGSLLGLSTSPSTTNSNNYQVDYSHISIFDNFDIKNVDGKVNLTRAYTNPLNGVQSIAFLNNVKILDEEKGVIRDGLIIRVVPVRRLEQKLIFLKGEYEKVEISIIDWDGNYMIHGKSLKNSNFYEYFKSYNPMSNKEFNKVVESIHTDIASMHIRNSKSEDCVIAYTPLTSLDSWYLIAYIPAKELTDNRSVDWLLLGMTSVGLMILLHFNLLVLRAFNRKLEVAAIAANQANEAKSQFLSTMSHDIRTPMNAIIGMNEMILRNSHDEEILTYANNIKMAGTTLLAIIKDILDFSKIEAGKMELVLESYNFVSLLNDLVNMVTCKAEEKGLFFELNVDRNIPRVLIGDEIRIKQIITNILSNAVKYTKEGGITFTITSTKSDKRQDEVILHVEIKDTGVGIKKEDLDKLFIAFERIEEKKNRDVEGTGLGMAIAQSFLNIMGSKIYVESEYGVGSVFSFELRQTVVDWEAIGEYDEAFKQFRSEQKAYKAKFEAPEAKILIVDDTEINLKVLISLLRETKIQIDTADSGDACISKIKTNHYDIIFLDHMMPGKDGIETIKEMRALKDTANENTPVICLTANAISGMREKYIEAGFDDYLTKPIDTVKLENMILNYLSTDLVVLNNEDKRTESFTAPQNILVINKDLSVLRKIKEWLEDAGNIVLVKSEEQAIKYLENHEVSLILVDKEMRIEESFDDVKLLSRDFKEMDRDELIDLIKEFL</sequence>
<dbReference type="SUPFAM" id="SSF47384">
    <property type="entry name" value="Homodimeric domain of signal transducing histidine kinase"/>
    <property type="match status" value="1"/>
</dbReference>
<dbReference type="SUPFAM" id="SSF52172">
    <property type="entry name" value="CheY-like"/>
    <property type="match status" value="2"/>
</dbReference>
<comment type="function">
    <text evidence="8">May play the central regulatory role in sporulation. It may be an element of the effector pathway responsible for the activation of sporulation genes in response to nutritional stress. Spo0A may act in concert with spo0H (a sigma factor) to control the expression of some genes that are critical to the sporulation process.</text>
</comment>
<dbReference type="CDD" id="cd16922">
    <property type="entry name" value="HATPase_EvgS-ArcB-TorS-like"/>
    <property type="match status" value="1"/>
</dbReference>
<dbReference type="InterPro" id="IPR005467">
    <property type="entry name" value="His_kinase_dom"/>
</dbReference>
<dbReference type="InterPro" id="IPR003661">
    <property type="entry name" value="HisK_dim/P_dom"/>
</dbReference>
<dbReference type="Pfam" id="PF02518">
    <property type="entry name" value="HATPase_c"/>
    <property type="match status" value="1"/>
</dbReference>
<evidence type="ECO:0000256" key="5">
    <source>
        <dbReference type="ARBA" id="ARBA00022553"/>
    </source>
</evidence>
<dbReference type="Proteomes" id="UP000236726">
    <property type="component" value="Unassembled WGS sequence"/>
</dbReference>
<organism evidence="13 14">
    <name type="scientific">Lachnospira multipara</name>
    <dbReference type="NCBI Taxonomy" id="28051"/>
    <lineage>
        <taxon>Bacteria</taxon>
        <taxon>Bacillati</taxon>
        <taxon>Bacillota</taxon>
        <taxon>Clostridia</taxon>
        <taxon>Lachnospirales</taxon>
        <taxon>Lachnospiraceae</taxon>
        <taxon>Lachnospira</taxon>
    </lineage>
</organism>
<dbReference type="Gene3D" id="3.30.565.10">
    <property type="entry name" value="Histidine kinase-like ATPase, C-terminal domain"/>
    <property type="match status" value="1"/>
</dbReference>
<feature type="domain" description="Response regulatory" evidence="12">
    <location>
        <begin position="732"/>
        <end position="815"/>
    </location>
</feature>
<gene>
    <name evidence="13" type="ORF">SAMN05216537_105153</name>
</gene>
<keyword evidence="6 13" id="KW-0418">Kinase</keyword>
<dbReference type="STRING" id="1410661.GCA_000702205_00962"/>
<dbReference type="InterPro" id="IPR003594">
    <property type="entry name" value="HATPase_dom"/>
</dbReference>
<comment type="similarity">
    <text evidence="2">In the N-terminal section; belongs to the phytochrome family.</text>
</comment>
<evidence type="ECO:0000256" key="9">
    <source>
        <dbReference type="ARBA" id="ARBA00074306"/>
    </source>
</evidence>
<dbReference type="EC" id="2.7.13.3" evidence="3"/>
<dbReference type="Gene3D" id="3.40.50.2300">
    <property type="match status" value="2"/>
</dbReference>
<dbReference type="PROSITE" id="PS50110">
    <property type="entry name" value="RESPONSE_REGULATORY"/>
    <property type="match status" value="2"/>
</dbReference>
<dbReference type="InterPro" id="IPR011006">
    <property type="entry name" value="CheY-like_superfamily"/>
</dbReference>
<evidence type="ECO:0000256" key="7">
    <source>
        <dbReference type="ARBA" id="ARBA00023012"/>
    </source>
</evidence>
<dbReference type="CDD" id="cd00082">
    <property type="entry name" value="HisKA"/>
    <property type="match status" value="1"/>
</dbReference>
<dbReference type="InterPro" id="IPR036097">
    <property type="entry name" value="HisK_dim/P_sf"/>
</dbReference>
<dbReference type="PANTHER" id="PTHR45339:SF1">
    <property type="entry name" value="HYBRID SIGNAL TRANSDUCTION HISTIDINE KINASE J"/>
    <property type="match status" value="1"/>
</dbReference>
<accession>A0A1H5TVZ0</accession>
<comment type="catalytic activity">
    <reaction evidence="1">
        <text>ATP + protein L-histidine = ADP + protein N-phospho-L-histidine.</text>
        <dbReference type="EC" id="2.7.13.3"/>
    </reaction>
</comment>
<evidence type="ECO:0000313" key="13">
    <source>
        <dbReference type="EMBL" id="SEF66939.1"/>
    </source>
</evidence>
<feature type="domain" description="Response regulatory" evidence="12">
    <location>
        <begin position="592"/>
        <end position="710"/>
    </location>
</feature>
<keyword evidence="7" id="KW-0902">Two-component regulatory system</keyword>
<evidence type="ECO:0000256" key="1">
    <source>
        <dbReference type="ARBA" id="ARBA00000085"/>
    </source>
</evidence>
<dbReference type="CDD" id="cd17546">
    <property type="entry name" value="REC_hyHK_CKI1_RcsC-like"/>
    <property type="match status" value="1"/>
</dbReference>
<feature type="domain" description="Histidine kinase" evidence="11">
    <location>
        <begin position="336"/>
        <end position="559"/>
    </location>
</feature>